<dbReference type="PANTHER" id="PTHR39652">
    <property type="entry name" value="UPF0201 PROTEIN TK1335"/>
    <property type="match status" value="1"/>
</dbReference>
<dbReference type="InterPro" id="IPR002739">
    <property type="entry name" value="PAB1135-like"/>
</dbReference>
<dbReference type="HAMAP" id="MF_01112">
    <property type="entry name" value="UPF0201"/>
    <property type="match status" value="1"/>
</dbReference>
<protein>
    <submittedName>
        <fullName evidence="1">Uncharacterized protein</fullName>
    </submittedName>
</protein>
<comment type="caution">
    <text evidence="1">The sequence shown here is derived from an EMBL/GenBank/DDBJ whole genome shotgun (WGS) entry which is preliminary data.</text>
</comment>
<name>A0A645FDC2_9ZZZZ</name>
<dbReference type="EMBL" id="VSSQ01057802">
    <property type="protein sequence ID" value="MPN11576.1"/>
    <property type="molecule type" value="Genomic_DNA"/>
</dbReference>
<dbReference type="SUPFAM" id="SSF55282">
    <property type="entry name" value="RL5-like"/>
    <property type="match status" value="1"/>
</dbReference>
<reference evidence="1" key="1">
    <citation type="submission" date="2019-08" db="EMBL/GenBank/DDBJ databases">
        <authorList>
            <person name="Kucharzyk K."/>
            <person name="Murdoch R.W."/>
            <person name="Higgins S."/>
            <person name="Loffler F."/>
        </authorList>
    </citation>
    <scope>NUCLEOTIDE SEQUENCE</scope>
</reference>
<dbReference type="PANTHER" id="PTHR39652:SF1">
    <property type="entry name" value="UPF0201 PROTEIN TK1335"/>
    <property type="match status" value="1"/>
</dbReference>
<evidence type="ECO:0000313" key="1">
    <source>
        <dbReference type="EMBL" id="MPN11576.1"/>
    </source>
</evidence>
<dbReference type="AlphaFoldDB" id="A0A645FDC2"/>
<dbReference type="Gene3D" id="3.30.1440.10">
    <property type="match status" value="1"/>
</dbReference>
<dbReference type="InterPro" id="IPR022803">
    <property type="entry name" value="Ribosomal_uL5_dom_sf"/>
</dbReference>
<proteinExistence type="inferred from homology"/>
<gene>
    <name evidence="1" type="ORF">SDC9_158879</name>
</gene>
<dbReference type="Pfam" id="PF01877">
    <property type="entry name" value="RNA_binding"/>
    <property type="match status" value="1"/>
</dbReference>
<accession>A0A645FDC2</accession>
<organism evidence="1">
    <name type="scientific">bioreactor metagenome</name>
    <dbReference type="NCBI Taxonomy" id="1076179"/>
    <lineage>
        <taxon>unclassified sequences</taxon>
        <taxon>metagenomes</taxon>
        <taxon>ecological metagenomes</taxon>
    </lineage>
</organism>
<sequence length="129" mass="14113">MPSVKIVSRVNPSEDPEKVSTAILNVFPDAVIETEGGYARGESRSLDNFGLMIRRQKMLDTTRAVLLRGMSGDRTRFLLNKQVAFAGKISFCDRGQMLGPIEVTVTDEGIEALIDRTAPGTVDGVEVRD</sequence>